<gene>
    <name evidence="1" type="ORF">SLS60_002814</name>
</gene>
<dbReference type="Proteomes" id="UP001521785">
    <property type="component" value="Unassembled WGS sequence"/>
</dbReference>
<protein>
    <submittedName>
        <fullName evidence="1">Uncharacterized protein</fullName>
    </submittedName>
</protein>
<reference evidence="1 2" key="1">
    <citation type="submission" date="2024-02" db="EMBL/GenBank/DDBJ databases">
        <title>De novo assembly and annotation of 12 fungi associated with fruit tree decline syndrome in Ontario, Canada.</title>
        <authorList>
            <person name="Sulman M."/>
            <person name="Ellouze W."/>
            <person name="Ilyukhin E."/>
        </authorList>
    </citation>
    <scope>NUCLEOTIDE SEQUENCE [LARGE SCALE GENOMIC DNA]</scope>
    <source>
        <strain evidence="1 2">M42-189</strain>
    </source>
</reference>
<evidence type="ECO:0000313" key="2">
    <source>
        <dbReference type="Proteomes" id="UP001521785"/>
    </source>
</evidence>
<comment type="caution">
    <text evidence="1">The sequence shown here is derived from an EMBL/GenBank/DDBJ whole genome shotgun (WGS) entry which is preliminary data.</text>
</comment>
<keyword evidence="2" id="KW-1185">Reference proteome</keyword>
<evidence type="ECO:0000313" key="1">
    <source>
        <dbReference type="EMBL" id="KAL1607876.1"/>
    </source>
</evidence>
<sequence>MPSGYVCLYMNSPRSFLFYVVANIGPGGSTRPLAVAYRQGNDVSSSPLSRIENVVNDILSLVNVLSEPANQTPLEAERALATDWYLQRKDTNTEPRPAALADSPQPPFRGWKEEWKTIMQPELPRNDTAGEFPSTSACLVSGLLRGSKSTRTGDVQLQSLSTPFYGDCLEYGMVVVDISNLEHIKYGIVAFPVRYMAHVDYHSECGGWDPVEDDPPRKEPDIVLVDERPRVPLSILGYVCEYFPLRKDDPKVLELQAYPHVDDPSVLDYIWPSYLQD</sequence>
<name>A0ABR3RTW8_9PLEO</name>
<dbReference type="EMBL" id="JAKJXO020000003">
    <property type="protein sequence ID" value="KAL1607876.1"/>
    <property type="molecule type" value="Genomic_DNA"/>
</dbReference>
<accession>A0ABR3RTW8</accession>
<proteinExistence type="predicted"/>
<organism evidence="1 2">
    <name type="scientific">Paraconiothyrium brasiliense</name>
    <dbReference type="NCBI Taxonomy" id="300254"/>
    <lineage>
        <taxon>Eukaryota</taxon>
        <taxon>Fungi</taxon>
        <taxon>Dikarya</taxon>
        <taxon>Ascomycota</taxon>
        <taxon>Pezizomycotina</taxon>
        <taxon>Dothideomycetes</taxon>
        <taxon>Pleosporomycetidae</taxon>
        <taxon>Pleosporales</taxon>
        <taxon>Massarineae</taxon>
        <taxon>Didymosphaeriaceae</taxon>
        <taxon>Paraconiothyrium</taxon>
    </lineage>
</organism>